<proteinExistence type="predicted"/>
<sequence length="45" mass="5389">MHLISAFYINICSSFPYFVWLELVLRLLPDWLGFIEMVLSHKVVF</sequence>
<dbReference type="AlphaFoldDB" id="A0A0E9SY75"/>
<organism evidence="2">
    <name type="scientific">Anguilla anguilla</name>
    <name type="common">European freshwater eel</name>
    <name type="synonym">Muraena anguilla</name>
    <dbReference type="NCBI Taxonomy" id="7936"/>
    <lineage>
        <taxon>Eukaryota</taxon>
        <taxon>Metazoa</taxon>
        <taxon>Chordata</taxon>
        <taxon>Craniata</taxon>
        <taxon>Vertebrata</taxon>
        <taxon>Euteleostomi</taxon>
        <taxon>Actinopterygii</taxon>
        <taxon>Neopterygii</taxon>
        <taxon>Teleostei</taxon>
        <taxon>Anguilliformes</taxon>
        <taxon>Anguillidae</taxon>
        <taxon>Anguilla</taxon>
    </lineage>
</organism>
<accession>A0A0E9SY75</accession>
<keyword evidence="1" id="KW-1133">Transmembrane helix</keyword>
<evidence type="ECO:0000256" key="1">
    <source>
        <dbReference type="SAM" id="Phobius"/>
    </source>
</evidence>
<name>A0A0E9SY75_ANGAN</name>
<reference evidence="2" key="2">
    <citation type="journal article" date="2015" name="Fish Shellfish Immunol.">
        <title>Early steps in the European eel (Anguilla anguilla)-Vibrio vulnificus interaction in the gills: Role of the RtxA13 toxin.</title>
        <authorList>
            <person name="Callol A."/>
            <person name="Pajuelo D."/>
            <person name="Ebbesson L."/>
            <person name="Teles M."/>
            <person name="MacKenzie S."/>
            <person name="Amaro C."/>
        </authorList>
    </citation>
    <scope>NUCLEOTIDE SEQUENCE</scope>
</reference>
<keyword evidence="1" id="KW-0472">Membrane</keyword>
<dbReference type="EMBL" id="GBXM01062293">
    <property type="protein sequence ID" value="JAH46284.1"/>
    <property type="molecule type" value="Transcribed_RNA"/>
</dbReference>
<evidence type="ECO:0000313" key="2">
    <source>
        <dbReference type="EMBL" id="JAH46284.1"/>
    </source>
</evidence>
<reference evidence="2" key="1">
    <citation type="submission" date="2014-11" db="EMBL/GenBank/DDBJ databases">
        <authorList>
            <person name="Amaro Gonzalez C."/>
        </authorList>
    </citation>
    <scope>NUCLEOTIDE SEQUENCE</scope>
</reference>
<keyword evidence="1" id="KW-0812">Transmembrane</keyword>
<feature type="transmembrane region" description="Helical" evidence="1">
    <location>
        <begin position="6"/>
        <end position="28"/>
    </location>
</feature>
<protein>
    <submittedName>
        <fullName evidence="2">Uncharacterized protein</fullName>
    </submittedName>
</protein>